<protein>
    <recommendedName>
        <fullName evidence="2">Serine carboxypeptidase</fullName>
    </recommendedName>
</protein>
<sequence>MFQRSALYSVLPPVVEAYITYTNTSDFKQSLHVLSDFEIDSLRPIVAFMLSRDFFTDISAKLMSALDYQNFLLYTGQVDALFPSTNFSQNTSQLSKMDQEGSILKGLDGILGAHVETFVGCRVI</sequence>
<dbReference type="AlphaFoldDB" id="V5H0G7"/>
<dbReference type="EMBL" id="GANP01014144">
    <property type="protein sequence ID" value="JAB70324.1"/>
    <property type="molecule type" value="mRNA"/>
</dbReference>
<evidence type="ECO:0000313" key="1">
    <source>
        <dbReference type="EMBL" id="JAB70324.1"/>
    </source>
</evidence>
<accession>V5H0G7</accession>
<evidence type="ECO:0008006" key="2">
    <source>
        <dbReference type="Google" id="ProtNLM"/>
    </source>
</evidence>
<reference evidence="1" key="1">
    <citation type="journal article" date="2015" name="Sci. Rep.">
        <title>Tissue- and time-dependent transcription in Ixodes ricinus salivary glands and midguts when blood feeding on the vertebrate host.</title>
        <authorList>
            <person name="Kotsyfakis M."/>
            <person name="Schwarz A."/>
            <person name="Erhart J."/>
            <person name="Ribeiro J.M."/>
        </authorList>
    </citation>
    <scope>NUCLEOTIDE SEQUENCE</scope>
    <source>
        <tissue evidence="1">Salivary gland and midgut</tissue>
    </source>
</reference>
<organism evidence="1">
    <name type="scientific">Ixodes ricinus</name>
    <name type="common">Common tick</name>
    <name type="synonym">Acarus ricinus</name>
    <dbReference type="NCBI Taxonomy" id="34613"/>
    <lineage>
        <taxon>Eukaryota</taxon>
        <taxon>Metazoa</taxon>
        <taxon>Ecdysozoa</taxon>
        <taxon>Arthropoda</taxon>
        <taxon>Chelicerata</taxon>
        <taxon>Arachnida</taxon>
        <taxon>Acari</taxon>
        <taxon>Parasitiformes</taxon>
        <taxon>Ixodida</taxon>
        <taxon>Ixodoidea</taxon>
        <taxon>Ixodidae</taxon>
        <taxon>Ixodinae</taxon>
        <taxon>Ixodes</taxon>
    </lineage>
</organism>
<proteinExistence type="evidence at transcript level"/>
<name>V5H0G7_IXORI</name>